<name>A0AAF0EMP8_9BASI</name>
<accession>A0AAF0EMP8</accession>
<dbReference type="Proteomes" id="UP001213623">
    <property type="component" value="Chromosome 4"/>
</dbReference>
<reference evidence="2" key="1">
    <citation type="submission" date="2023-03" db="EMBL/GenBank/DDBJ databases">
        <title>Mating type loci evolution in Malassezia.</title>
        <authorList>
            <person name="Coelho M.A."/>
        </authorList>
    </citation>
    <scope>NUCLEOTIDE SEQUENCE</scope>
    <source>
        <strain evidence="2">CBS 9557</strain>
    </source>
</reference>
<dbReference type="GO" id="GO:0000398">
    <property type="term" value="P:mRNA splicing, via spliceosome"/>
    <property type="evidence" value="ECO:0007669"/>
    <property type="project" value="InterPro"/>
</dbReference>
<gene>
    <name evidence="2" type="primary">saf4</name>
    <name evidence="2" type="ORF">MNAN1_002301</name>
</gene>
<sequence length="157" mass="18117">MYTSPSEEPSDAFTLLEQEKNRKKQAMAHQDRVIELEQRSAEQWADPFAKNAQMRKRFRREKRAKLRRELQDAELKKRIGWDPDQFLASPSSSEPGFATPDIRRTWRQAQEAKRLQKLGSTAQTKPQKHTQGLSKAGQSLADRLLANTQAKRHGPSH</sequence>
<dbReference type="Pfam" id="PF04502">
    <property type="entry name" value="Saf4_Yju2"/>
    <property type="match status" value="1"/>
</dbReference>
<keyword evidence="3" id="KW-1185">Reference proteome</keyword>
<feature type="region of interest" description="Disordered" evidence="1">
    <location>
        <begin position="106"/>
        <end position="157"/>
    </location>
</feature>
<organism evidence="2 3">
    <name type="scientific">Malassezia nana</name>
    <dbReference type="NCBI Taxonomy" id="180528"/>
    <lineage>
        <taxon>Eukaryota</taxon>
        <taxon>Fungi</taxon>
        <taxon>Dikarya</taxon>
        <taxon>Basidiomycota</taxon>
        <taxon>Ustilaginomycotina</taxon>
        <taxon>Malasseziomycetes</taxon>
        <taxon>Malasseziales</taxon>
        <taxon>Malasseziaceae</taxon>
        <taxon>Malassezia</taxon>
    </lineage>
</organism>
<dbReference type="EMBL" id="CP119895">
    <property type="protein sequence ID" value="WFD27305.1"/>
    <property type="molecule type" value="Genomic_DNA"/>
</dbReference>
<dbReference type="InterPro" id="IPR007590">
    <property type="entry name" value="Saf4/Yju2"/>
</dbReference>
<proteinExistence type="predicted"/>
<evidence type="ECO:0000313" key="3">
    <source>
        <dbReference type="Proteomes" id="UP001213623"/>
    </source>
</evidence>
<protein>
    <submittedName>
        <fullName evidence="2">Protein saf4</fullName>
    </submittedName>
</protein>
<evidence type="ECO:0000313" key="2">
    <source>
        <dbReference type="EMBL" id="WFD27305.1"/>
    </source>
</evidence>
<feature type="compositionally biased region" description="Polar residues" evidence="1">
    <location>
        <begin position="118"/>
        <end position="137"/>
    </location>
</feature>
<evidence type="ECO:0000256" key="1">
    <source>
        <dbReference type="SAM" id="MobiDB-lite"/>
    </source>
</evidence>
<dbReference type="AlphaFoldDB" id="A0AAF0EMP8"/>